<reference evidence="1 2" key="1">
    <citation type="submission" date="2024-01" db="EMBL/GenBank/DDBJ databases">
        <title>The genomes of 5 underutilized Papilionoideae crops provide insights into root nodulation and disease resistanc.</title>
        <authorList>
            <person name="Jiang F."/>
        </authorList>
    </citation>
    <scope>NUCLEOTIDE SEQUENCE [LARGE SCALE GENOMIC DNA]</scope>
    <source>
        <strain evidence="1">JINMINGXINNONG_FW02</strain>
        <tissue evidence="1">Leaves</tissue>
    </source>
</reference>
<dbReference type="EMBL" id="JAYMYR010000010">
    <property type="protein sequence ID" value="KAK7334913.1"/>
    <property type="molecule type" value="Genomic_DNA"/>
</dbReference>
<comment type="caution">
    <text evidence="1">The sequence shown here is derived from an EMBL/GenBank/DDBJ whole genome shotgun (WGS) entry which is preliminary data.</text>
</comment>
<organism evidence="1 2">
    <name type="scientific">Phaseolus coccineus</name>
    <name type="common">Scarlet runner bean</name>
    <name type="synonym">Phaseolus multiflorus</name>
    <dbReference type="NCBI Taxonomy" id="3886"/>
    <lineage>
        <taxon>Eukaryota</taxon>
        <taxon>Viridiplantae</taxon>
        <taxon>Streptophyta</taxon>
        <taxon>Embryophyta</taxon>
        <taxon>Tracheophyta</taxon>
        <taxon>Spermatophyta</taxon>
        <taxon>Magnoliopsida</taxon>
        <taxon>eudicotyledons</taxon>
        <taxon>Gunneridae</taxon>
        <taxon>Pentapetalae</taxon>
        <taxon>rosids</taxon>
        <taxon>fabids</taxon>
        <taxon>Fabales</taxon>
        <taxon>Fabaceae</taxon>
        <taxon>Papilionoideae</taxon>
        <taxon>50 kb inversion clade</taxon>
        <taxon>NPAAA clade</taxon>
        <taxon>indigoferoid/millettioid clade</taxon>
        <taxon>Phaseoleae</taxon>
        <taxon>Phaseolus</taxon>
    </lineage>
</organism>
<evidence type="ECO:0000313" key="2">
    <source>
        <dbReference type="Proteomes" id="UP001374584"/>
    </source>
</evidence>
<gene>
    <name evidence="1" type="ORF">VNO80_26679</name>
</gene>
<sequence length="68" mass="7547">MDTAEFIHSMVLQTWISLPGEMLSGCFPPDTCHGSSSETFLSHTYIKLKKSSVRVTYSEVSLIFEGST</sequence>
<evidence type="ECO:0000313" key="1">
    <source>
        <dbReference type="EMBL" id="KAK7334913.1"/>
    </source>
</evidence>
<dbReference type="Proteomes" id="UP001374584">
    <property type="component" value="Unassembled WGS sequence"/>
</dbReference>
<keyword evidence="2" id="KW-1185">Reference proteome</keyword>
<proteinExistence type="predicted"/>
<name>A0AAN9LKA7_PHACN</name>
<accession>A0AAN9LKA7</accession>
<protein>
    <submittedName>
        <fullName evidence="1">Uncharacterized protein</fullName>
    </submittedName>
</protein>
<dbReference type="AlphaFoldDB" id="A0AAN9LKA7"/>